<proteinExistence type="predicted"/>
<name>A0A8J3EHF9_9RHOB</name>
<sequence length="73" mass="7846">MDRDQGPPISPTLEKVLKKFLEVMKADEAIEDDAADRLDALLRSGKAPKPDEISTALFPPPEDEKNGAIGDGA</sequence>
<protein>
    <submittedName>
        <fullName evidence="2">Uncharacterized protein</fullName>
    </submittedName>
</protein>
<reference evidence="2" key="1">
    <citation type="journal article" date="2014" name="Int. J. Syst. Evol. Microbiol.">
        <title>Complete genome sequence of Corynebacterium casei LMG S-19264T (=DSM 44701T), isolated from a smear-ripened cheese.</title>
        <authorList>
            <consortium name="US DOE Joint Genome Institute (JGI-PGF)"/>
            <person name="Walter F."/>
            <person name="Albersmeier A."/>
            <person name="Kalinowski J."/>
            <person name="Ruckert C."/>
        </authorList>
    </citation>
    <scope>NUCLEOTIDE SEQUENCE</scope>
    <source>
        <strain evidence="2">CGMCC 1.15762</strain>
    </source>
</reference>
<reference evidence="2" key="2">
    <citation type="submission" date="2020-09" db="EMBL/GenBank/DDBJ databases">
        <authorList>
            <person name="Sun Q."/>
            <person name="Zhou Y."/>
        </authorList>
    </citation>
    <scope>NUCLEOTIDE SEQUENCE</scope>
    <source>
        <strain evidence="2">CGMCC 1.15762</strain>
    </source>
</reference>
<dbReference type="EMBL" id="BMJV01000008">
    <property type="protein sequence ID" value="GGG83024.1"/>
    <property type="molecule type" value="Genomic_DNA"/>
</dbReference>
<keyword evidence="3" id="KW-1185">Reference proteome</keyword>
<dbReference type="Proteomes" id="UP000617145">
    <property type="component" value="Unassembled WGS sequence"/>
</dbReference>
<comment type="caution">
    <text evidence="2">The sequence shown here is derived from an EMBL/GenBank/DDBJ whole genome shotgun (WGS) entry which is preliminary data.</text>
</comment>
<evidence type="ECO:0000256" key="1">
    <source>
        <dbReference type="SAM" id="MobiDB-lite"/>
    </source>
</evidence>
<evidence type="ECO:0000313" key="2">
    <source>
        <dbReference type="EMBL" id="GGG83024.1"/>
    </source>
</evidence>
<evidence type="ECO:0000313" key="3">
    <source>
        <dbReference type="Proteomes" id="UP000617145"/>
    </source>
</evidence>
<organism evidence="2 3">
    <name type="scientific">Salipiger pallidus</name>
    <dbReference type="NCBI Taxonomy" id="1775170"/>
    <lineage>
        <taxon>Bacteria</taxon>
        <taxon>Pseudomonadati</taxon>
        <taxon>Pseudomonadota</taxon>
        <taxon>Alphaproteobacteria</taxon>
        <taxon>Rhodobacterales</taxon>
        <taxon>Roseobacteraceae</taxon>
        <taxon>Salipiger</taxon>
    </lineage>
</organism>
<dbReference type="AlphaFoldDB" id="A0A8J3EHF9"/>
<accession>A0A8J3EHF9</accession>
<gene>
    <name evidence="2" type="ORF">GCM10011415_36020</name>
</gene>
<feature type="region of interest" description="Disordered" evidence="1">
    <location>
        <begin position="42"/>
        <end position="73"/>
    </location>
</feature>